<feature type="transmembrane region" description="Helical" evidence="8">
    <location>
        <begin position="49"/>
        <end position="70"/>
    </location>
</feature>
<keyword evidence="3" id="KW-0813">Transport</keyword>
<dbReference type="EMBL" id="FNQV01000001">
    <property type="protein sequence ID" value="SDZ73329.1"/>
    <property type="molecule type" value="Genomic_DNA"/>
</dbReference>
<keyword evidence="4" id="KW-1003">Cell membrane</keyword>
<dbReference type="Pfam" id="PF01032">
    <property type="entry name" value="FecCD"/>
    <property type="match status" value="1"/>
</dbReference>
<evidence type="ECO:0000313" key="10">
    <source>
        <dbReference type="Proteomes" id="UP000199288"/>
    </source>
</evidence>
<dbReference type="CDD" id="cd06550">
    <property type="entry name" value="TM_ABC_iron-siderophores_like"/>
    <property type="match status" value="1"/>
</dbReference>
<evidence type="ECO:0000256" key="4">
    <source>
        <dbReference type="ARBA" id="ARBA00022475"/>
    </source>
</evidence>
<feature type="transmembrane region" description="Helical" evidence="8">
    <location>
        <begin position="154"/>
        <end position="172"/>
    </location>
</feature>
<comment type="subcellular location">
    <subcellularLocation>
        <location evidence="1">Cell membrane</location>
        <topology evidence="1">Multi-pass membrane protein</topology>
    </subcellularLocation>
</comment>
<protein>
    <submittedName>
        <fullName evidence="9">Iron complex transport system permease protein</fullName>
    </submittedName>
</protein>
<evidence type="ECO:0000256" key="3">
    <source>
        <dbReference type="ARBA" id="ARBA00022448"/>
    </source>
</evidence>
<name>A0A1H3VF04_9ACTO</name>
<dbReference type="Gene3D" id="1.10.3470.10">
    <property type="entry name" value="ABC transporter involved in vitamin B12 uptake, BtuC"/>
    <property type="match status" value="1"/>
</dbReference>
<dbReference type="GO" id="GO:0033214">
    <property type="term" value="P:siderophore-iron import into cell"/>
    <property type="evidence" value="ECO:0007669"/>
    <property type="project" value="TreeGrafter"/>
</dbReference>
<evidence type="ECO:0000256" key="7">
    <source>
        <dbReference type="ARBA" id="ARBA00023136"/>
    </source>
</evidence>
<evidence type="ECO:0000256" key="5">
    <source>
        <dbReference type="ARBA" id="ARBA00022692"/>
    </source>
</evidence>
<dbReference type="AlphaFoldDB" id="A0A1H3VF04"/>
<feature type="transmembrane region" description="Helical" evidence="8">
    <location>
        <begin position="227"/>
        <end position="245"/>
    </location>
</feature>
<sequence length="366" mass="39569">MASVKFAEPARSEVERVTPPIAPELYASHDPGRERSSGPLPNRLVTSRYFAILGVLIVLAIAGAGLTLAYDNPMPVGSEGFWTIAQLRVKTLVVIAIVTAAQSIATVSFQTVTHNRILTPGIMGFESLYRLIQTAAVFFLGAAGITFVTGLTQFLAQIALMVGFAALLYGWLFGGKRGNLQVTLLIGIVIGGGLGALATFLQRLLTPSEFDLLTARLIGSVAQARDEYIVPSIIIVALAGGALWWHSRQLNVLSLGKDAAVNLGINHRRQTLYVLVLTAVLMAVSTALIGPMTFLGFLVAMIAYQLADTYDHRYIFPMAWLVGFVLMTSAHFVLRHLFYAQGSVGIIIELVGGAFFLFYILRKGRL</sequence>
<proteinExistence type="inferred from homology"/>
<evidence type="ECO:0000256" key="1">
    <source>
        <dbReference type="ARBA" id="ARBA00004651"/>
    </source>
</evidence>
<gene>
    <name evidence="9" type="ORF">SAMN02910418_00016</name>
</gene>
<dbReference type="GO" id="GO:0022857">
    <property type="term" value="F:transmembrane transporter activity"/>
    <property type="evidence" value="ECO:0007669"/>
    <property type="project" value="InterPro"/>
</dbReference>
<reference evidence="10" key="1">
    <citation type="submission" date="2016-10" db="EMBL/GenBank/DDBJ databases">
        <authorList>
            <person name="Varghese N."/>
            <person name="Submissions S."/>
        </authorList>
    </citation>
    <scope>NUCLEOTIDE SEQUENCE [LARGE SCALE GENOMIC DNA]</scope>
    <source>
        <strain evidence="10">KPR-1</strain>
    </source>
</reference>
<feature type="transmembrane region" description="Helical" evidence="8">
    <location>
        <begin position="340"/>
        <end position="361"/>
    </location>
</feature>
<keyword evidence="10" id="KW-1185">Reference proteome</keyword>
<organism evidence="9 10">
    <name type="scientific">Bowdeniella nasicola</name>
    <dbReference type="NCBI Taxonomy" id="208480"/>
    <lineage>
        <taxon>Bacteria</taxon>
        <taxon>Bacillati</taxon>
        <taxon>Actinomycetota</taxon>
        <taxon>Actinomycetes</taxon>
        <taxon>Actinomycetales</taxon>
        <taxon>Actinomycetaceae</taxon>
        <taxon>Bowdeniella</taxon>
    </lineage>
</organism>
<feature type="transmembrane region" description="Helical" evidence="8">
    <location>
        <begin position="314"/>
        <end position="334"/>
    </location>
</feature>
<accession>A0A1H3VF04</accession>
<evidence type="ECO:0000256" key="8">
    <source>
        <dbReference type="SAM" id="Phobius"/>
    </source>
</evidence>
<keyword evidence="5 8" id="KW-0812">Transmembrane</keyword>
<dbReference type="PANTHER" id="PTHR30472">
    <property type="entry name" value="FERRIC ENTEROBACTIN TRANSPORT SYSTEM PERMEASE PROTEIN"/>
    <property type="match status" value="1"/>
</dbReference>
<evidence type="ECO:0000256" key="2">
    <source>
        <dbReference type="ARBA" id="ARBA00007935"/>
    </source>
</evidence>
<feature type="transmembrane region" description="Helical" evidence="8">
    <location>
        <begin position="129"/>
        <end position="147"/>
    </location>
</feature>
<dbReference type="Proteomes" id="UP000199288">
    <property type="component" value="Unassembled WGS sequence"/>
</dbReference>
<dbReference type="InterPro" id="IPR037294">
    <property type="entry name" value="ABC_BtuC-like"/>
</dbReference>
<evidence type="ECO:0000313" key="9">
    <source>
        <dbReference type="EMBL" id="SDZ73329.1"/>
    </source>
</evidence>
<dbReference type="PANTHER" id="PTHR30472:SF19">
    <property type="entry name" value="PETROBACTIN IMPORT SYSTEM PERMEASE PROTEIN YCLO"/>
    <property type="match status" value="1"/>
</dbReference>
<dbReference type="GO" id="GO:0005886">
    <property type="term" value="C:plasma membrane"/>
    <property type="evidence" value="ECO:0007669"/>
    <property type="project" value="UniProtKB-SubCell"/>
</dbReference>
<evidence type="ECO:0000256" key="6">
    <source>
        <dbReference type="ARBA" id="ARBA00022989"/>
    </source>
</evidence>
<feature type="transmembrane region" description="Helical" evidence="8">
    <location>
        <begin position="272"/>
        <end position="302"/>
    </location>
</feature>
<comment type="similarity">
    <text evidence="2">Belongs to the binding-protein-dependent transport system permease family. FecCD subfamily.</text>
</comment>
<dbReference type="InterPro" id="IPR000522">
    <property type="entry name" value="ABC_transptr_permease_BtuC"/>
</dbReference>
<keyword evidence="7 8" id="KW-0472">Membrane</keyword>
<dbReference type="RefSeq" id="WP_261976976.1">
    <property type="nucleotide sequence ID" value="NZ_FNQV01000001.1"/>
</dbReference>
<dbReference type="SUPFAM" id="SSF81345">
    <property type="entry name" value="ABC transporter involved in vitamin B12 uptake, BtuC"/>
    <property type="match status" value="1"/>
</dbReference>
<keyword evidence="6 8" id="KW-1133">Transmembrane helix</keyword>
<feature type="transmembrane region" description="Helical" evidence="8">
    <location>
        <begin position="184"/>
        <end position="206"/>
    </location>
</feature>
<feature type="transmembrane region" description="Helical" evidence="8">
    <location>
        <begin position="91"/>
        <end position="109"/>
    </location>
</feature>